<feature type="compositionally biased region" description="Basic and acidic residues" evidence="1">
    <location>
        <begin position="236"/>
        <end position="245"/>
    </location>
</feature>
<dbReference type="WBParaSite" id="ACAC_0000758701-mRNA-1">
    <property type="protein sequence ID" value="ACAC_0000758701-mRNA-1"/>
    <property type="gene ID" value="ACAC_0000758701"/>
</dbReference>
<accession>A0A158P8Y3</accession>
<keyword evidence="2" id="KW-1185">Reference proteome</keyword>
<sequence>MNETSTEAVFTTTEFAAKTTTHPPYCIPHRDHRTISFCHKSVMAKLSDLSVKSQFDSSVRFPLYDVSFDDLVAICNDLTDARKCMDGVDQLCKHPLLVFLKEQFSATCQLKEMLDFDIDYNCIQNKLIERKDCVALLNTTVRITDKCDGHEDFLSCMKADLEQVCGLESYNSVVTMLRGYGCNISNDIAAKSSFAVENSMSSPGLIRSIPNHQKSSSGAATTTQLPLTTRSLFKFDQGKEERSSEQGEEEESSGEDFIDKLDALQSVDDVIVQNSGQLFPFINRNAETAKKLERLLKTSEKSEIDESLSLNSANLLESPSHRNERMDSFEISDPLFNYTISSNCTVTMRNKARLCTVPLMRTWVALRAVWPHLAQNSVRHQYIASLSTIYIFKITFPLYKYSRVDLLELCDSYADALLCSNMNHLEPCVMDELVRFAQDHLGYVCSPKNIQRFMKHYDCIMEQEALGRGNCRQYILGEAMPGKDEHKCHGVKEYRECLVPHLRKHCQPEAIDEFDATIRQFGCYTHKQHPNISGLVDL</sequence>
<organism evidence="2 3">
    <name type="scientific">Angiostrongylus cantonensis</name>
    <name type="common">Rat lungworm</name>
    <dbReference type="NCBI Taxonomy" id="6313"/>
    <lineage>
        <taxon>Eukaryota</taxon>
        <taxon>Metazoa</taxon>
        <taxon>Ecdysozoa</taxon>
        <taxon>Nematoda</taxon>
        <taxon>Chromadorea</taxon>
        <taxon>Rhabditida</taxon>
        <taxon>Rhabditina</taxon>
        <taxon>Rhabditomorpha</taxon>
        <taxon>Strongyloidea</taxon>
        <taxon>Metastrongylidae</taxon>
        <taxon>Angiostrongylus</taxon>
    </lineage>
</organism>
<evidence type="ECO:0000313" key="3">
    <source>
        <dbReference type="WBParaSite" id="ACAC_0000758701-mRNA-1"/>
    </source>
</evidence>
<name>A0A158P8Y3_ANGCA</name>
<reference evidence="3" key="2">
    <citation type="submission" date="2016-04" db="UniProtKB">
        <authorList>
            <consortium name="WormBaseParasite"/>
        </authorList>
    </citation>
    <scope>IDENTIFICATION</scope>
</reference>
<proteinExistence type="predicted"/>
<feature type="region of interest" description="Disordered" evidence="1">
    <location>
        <begin position="236"/>
        <end position="255"/>
    </location>
</feature>
<dbReference type="AlphaFoldDB" id="A0A158P8Y3"/>
<evidence type="ECO:0000313" key="2">
    <source>
        <dbReference type="Proteomes" id="UP000035642"/>
    </source>
</evidence>
<reference evidence="2" key="1">
    <citation type="submission" date="2012-09" db="EMBL/GenBank/DDBJ databases">
        <authorList>
            <person name="Martin A.A."/>
        </authorList>
    </citation>
    <scope>NUCLEOTIDE SEQUENCE</scope>
</reference>
<dbReference type="Proteomes" id="UP000035642">
    <property type="component" value="Unassembled WGS sequence"/>
</dbReference>
<feature type="compositionally biased region" description="Acidic residues" evidence="1">
    <location>
        <begin position="246"/>
        <end position="255"/>
    </location>
</feature>
<evidence type="ECO:0000256" key="1">
    <source>
        <dbReference type="SAM" id="MobiDB-lite"/>
    </source>
</evidence>
<protein>
    <submittedName>
        <fullName evidence="3">DUF19 domain-containing protein</fullName>
    </submittedName>
</protein>